<feature type="domain" description="GST N-terminal" evidence="1">
    <location>
        <begin position="1"/>
        <end position="82"/>
    </location>
</feature>
<dbReference type="SUPFAM" id="SSF52833">
    <property type="entry name" value="Thioredoxin-like"/>
    <property type="match status" value="1"/>
</dbReference>
<dbReference type="Proteomes" id="UP000186513">
    <property type="component" value="Unassembled WGS sequence"/>
</dbReference>
<evidence type="ECO:0000259" key="1">
    <source>
        <dbReference type="PROSITE" id="PS50404"/>
    </source>
</evidence>
<reference evidence="2 3" key="1">
    <citation type="submission" date="2016-11" db="EMBL/GenBank/DDBJ databases">
        <authorList>
            <person name="Jaros S."/>
            <person name="Januszkiewicz K."/>
            <person name="Wedrychowicz H."/>
        </authorList>
    </citation>
    <scope>NUCLEOTIDE SEQUENCE [LARGE SCALE GENOMIC DNA]</scope>
    <source>
        <strain evidence="2 3">DSM 18899</strain>
    </source>
</reference>
<dbReference type="PANTHER" id="PTHR44051:SF8">
    <property type="entry name" value="GLUTATHIONE S-TRANSFERASE GSTA"/>
    <property type="match status" value="1"/>
</dbReference>
<dbReference type="InterPro" id="IPR004045">
    <property type="entry name" value="Glutathione_S-Trfase_N"/>
</dbReference>
<dbReference type="OrthoDB" id="8772754at2"/>
<organism evidence="2 3">
    <name type="scientific">Chitinimonas taiwanensis DSM 18899</name>
    <dbReference type="NCBI Taxonomy" id="1121279"/>
    <lineage>
        <taxon>Bacteria</taxon>
        <taxon>Pseudomonadati</taxon>
        <taxon>Pseudomonadota</taxon>
        <taxon>Betaproteobacteria</taxon>
        <taxon>Neisseriales</taxon>
        <taxon>Chitinibacteraceae</taxon>
        <taxon>Chitinimonas</taxon>
    </lineage>
</organism>
<dbReference type="RefSeq" id="WP_072428081.1">
    <property type="nucleotide sequence ID" value="NZ_FPKR01000005.1"/>
</dbReference>
<dbReference type="SUPFAM" id="SSF47616">
    <property type="entry name" value="GST C-terminal domain-like"/>
    <property type="match status" value="1"/>
</dbReference>
<dbReference type="Gene3D" id="3.40.30.10">
    <property type="entry name" value="Glutaredoxin"/>
    <property type="match status" value="1"/>
</dbReference>
<keyword evidence="3" id="KW-1185">Reference proteome</keyword>
<dbReference type="Pfam" id="PF13409">
    <property type="entry name" value="GST_N_2"/>
    <property type="match status" value="1"/>
</dbReference>
<accession>A0A1K2HFQ8</accession>
<dbReference type="CDD" id="cd03057">
    <property type="entry name" value="GST_N_Beta"/>
    <property type="match status" value="1"/>
</dbReference>
<dbReference type="Gene3D" id="1.20.1050.10">
    <property type="match status" value="1"/>
</dbReference>
<dbReference type="InterPro" id="IPR036282">
    <property type="entry name" value="Glutathione-S-Trfase_C_sf"/>
</dbReference>
<sequence length="210" mass="22908">MYTLYGFHGSGSAAVEMALARVGQPYRLVEAASWEPATSAYAELLTVNPLGQIPTLRLPDGAVLTESAAILIELGLRYPEHGLLPTEAAARAQAIRGLVYIAANCYAAISIGDFPERWCDNADADLRARIRAGARQRLHEHWRIFADQFPATPWLSGARLGGLDMLAAVVSRWSGARAYLARERPDFAALLARIEAEGELAPLFARHWPS</sequence>
<name>A0A1K2HFQ8_9NEIS</name>
<dbReference type="PROSITE" id="PS50404">
    <property type="entry name" value="GST_NTER"/>
    <property type="match status" value="1"/>
</dbReference>
<evidence type="ECO:0000313" key="3">
    <source>
        <dbReference type="Proteomes" id="UP000186513"/>
    </source>
</evidence>
<dbReference type="CDD" id="cd03188">
    <property type="entry name" value="GST_C_Beta"/>
    <property type="match status" value="1"/>
</dbReference>
<gene>
    <name evidence="2" type="ORF">SAMN02745887_01564</name>
</gene>
<dbReference type="InterPro" id="IPR036249">
    <property type="entry name" value="Thioredoxin-like_sf"/>
</dbReference>
<dbReference type="AlphaFoldDB" id="A0A1K2HFQ8"/>
<dbReference type="STRING" id="1121279.SAMN02745887_01564"/>
<protein>
    <submittedName>
        <fullName evidence="2">GST-like protein</fullName>
    </submittedName>
</protein>
<dbReference type="PANTHER" id="PTHR44051">
    <property type="entry name" value="GLUTATHIONE S-TRANSFERASE-RELATED"/>
    <property type="match status" value="1"/>
</dbReference>
<proteinExistence type="predicted"/>
<evidence type="ECO:0000313" key="2">
    <source>
        <dbReference type="EMBL" id="SFZ75369.1"/>
    </source>
</evidence>
<dbReference type="EMBL" id="FPKR01000005">
    <property type="protein sequence ID" value="SFZ75369.1"/>
    <property type="molecule type" value="Genomic_DNA"/>
</dbReference>